<dbReference type="Pfam" id="PF01826">
    <property type="entry name" value="TIL"/>
    <property type="match status" value="2"/>
</dbReference>
<comment type="caution">
    <text evidence="5">The sequence shown here is derived from an EMBL/GenBank/DDBJ whole genome shotgun (WGS) entry which is preliminary data.</text>
</comment>
<dbReference type="EMBL" id="JARQZJ010000011">
    <property type="protein sequence ID" value="KAK9872465.1"/>
    <property type="molecule type" value="Genomic_DNA"/>
</dbReference>
<dbReference type="CDD" id="cd19941">
    <property type="entry name" value="TIL"/>
    <property type="match status" value="1"/>
</dbReference>
<evidence type="ECO:0000256" key="2">
    <source>
        <dbReference type="ARBA" id="ARBA00023157"/>
    </source>
</evidence>
<name>A0AAW1TXB0_9CUCU</name>
<dbReference type="InterPro" id="IPR002919">
    <property type="entry name" value="TIL_dom"/>
</dbReference>
<gene>
    <name evidence="5" type="ORF">WA026_017934</name>
</gene>
<dbReference type="Gene3D" id="2.10.25.10">
    <property type="entry name" value="Laminin"/>
    <property type="match status" value="2"/>
</dbReference>
<feature type="domain" description="TIL" evidence="4">
    <location>
        <begin position="25"/>
        <end position="82"/>
    </location>
</feature>
<feature type="domain" description="TIL" evidence="4">
    <location>
        <begin position="88"/>
        <end position="141"/>
    </location>
</feature>
<proteinExistence type="predicted"/>
<keyword evidence="2" id="KW-1015">Disulfide bond</keyword>
<dbReference type="GO" id="GO:0030414">
    <property type="term" value="F:peptidase inhibitor activity"/>
    <property type="evidence" value="ECO:0007669"/>
    <property type="project" value="UniProtKB-KW"/>
</dbReference>
<dbReference type="PANTHER" id="PTHR23259">
    <property type="entry name" value="RIDDLE"/>
    <property type="match status" value="1"/>
</dbReference>
<accession>A0AAW1TXB0</accession>
<evidence type="ECO:0000313" key="5">
    <source>
        <dbReference type="EMBL" id="KAK9872465.1"/>
    </source>
</evidence>
<organism evidence="5 6">
    <name type="scientific">Henosepilachna vigintioctopunctata</name>
    <dbReference type="NCBI Taxonomy" id="420089"/>
    <lineage>
        <taxon>Eukaryota</taxon>
        <taxon>Metazoa</taxon>
        <taxon>Ecdysozoa</taxon>
        <taxon>Arthropoda</taxon>
        <taxon>Hexapoda</taxon>
        <taxon>Insecta</taxon>
        <taxon>Pterygota</taxon>
        <taxon>Neoptera</taxon>
        <taxon>Endopterygota</taxon>
        <taxon>Coleoptera</taxon>
        <taxon>Polyphaga</taxon>
        <taxon>Cucujiformia</taxon>
        <taxon>Coccinelloidea</taxon>
        <taxon>Coccinellidae</taxon>
        <taxon>Epilachninae</taxon>
        <taxon>Epilachnini</taxon>
        <taxon>Henosepilachna</taxon>
    </lineage>
</organism>
<evidence type="ECO:0000313" key="6">
    <source>
        <dbReference type="Proteomes" id="UP001431783"/>
    </source>
</evidence>
<dbReference type="Proteomes" id="UP001431783">
    <property type="component" value="Unassembled WGS sequence"/>
</dbReference>
<dbReference type="PANTHER" id="PTHR23259:SF70">
    <property type="entry name" value="ACCESSORY GLAND PROTEIN ACP62F-RELATED"/>
    <property type="match status" value="1"/>
</dbReference>
<dbReference type="InterPro" id="IPR036084">
    <property type="entry name" value="Ser_inhib-like_sf"/>
</dbReference>
<evidence type="ECO:0000256" key="1">
    <source>
        <dbReference type="ARBA" id="ARBA00022690"/>
    </source>
</evidence>
<dbReference type="AlphaFoldDB" id="A0AAW1TXB0"/>
<evidence type="ECO:0000259" key="4">
    <source>
        <dbReference type="Pfam" id="PF01826"/>
    </source>
</evidence>
<feature type="chain" id="PRO_5043946069" description="TIL domain-containing protein" evidence="3">
    <location>
        <begin position="19"/>
        <end position="151"/>
    </location>
</feature>
<dbReference type="SUPFAM" id="SSF57567">
    <property type="entry name" value="Serine protease inhibitors"/>
    <property type="match status" value="2"/>
</dbReference>
<feature type="signal peptide" evidence="3">
    <location>
        <begin position="1"/>
        <end position="18"/>
    </location>
</feature>
<dbReference type="InterPro" id="IPR051368">
    <property type="entry name" value="SerProtInhib-TIL_Domain"/>
</dbReference>
<keyword evidence="3" id="KW-0732">Signal</keyword>
<reference evidence="5 6" key="1">
    <citation type="submission" date="2023-03" db="EMBL/GenBank/DDBJ databases">
        <title>Genome insight into feeding habits of ladybird beetles.</title>
        <authorList>
            <person name="Li H.-S."/>
            <person name="Huang Y.-H."/>
            <person name="Pang H."/>
        </authorList>
    </citation>
    <scope>NUCLEOTIDE SEQUENCE [LARGE SCALE GENOMIC DNA]</scope>
    <source>
        <strain evidence="5">SYSU_2023b</strain>
        <tissue evidence="5">Whole body</tissue>
    </source>
</reference>
<keyword evidence="6" id="KW-1185">Reference proteome</keyword>
<protein>
    <recommendedName>
        <fullName evidence="4">TIL domain-containing protein</fullName>
    </recommendedName>
</protein>
<keyword evidence="1" id="KW-0646">Protease inhibitor</keyword>
<evidence type="ECO:0000256" key="3">
    <source>
        <dbReference type="SAM" id="SignalP"/>
    </source>
</evidence>
<sequence>MLVNVVCILSIICVLVSTYSIPKICRRNEEWVEKINLCPPTCQSENPKCVINSLIHPPGCQCLPGYKYLSDDSRVCVKSSDCPAKCEQRHTEWNHCGSKCPITCEHPYERGCFLVCVQGCFCKKGYVLDETKNECVLLEHCPKKSNTTCDD</sequence>